<dbReference type="Proteomes" id="UP001244297">
    <property type="component" value="Unassembled WGS sequence"/>
</dbReference>
<accession>A0ABT8AK73</accession>
<gene>
    <name evidence="1" type="ORF">QWZ18_04915</name>
</gene>
<evidence type="ECO:0000313" key="2">
    <source>
        <dbReference type="Proteomes" id="UP001244297"/>
    </source>
</evidence>
<evidence type="ECO:0000313" key="1">
    <source>
        <dbReference type="EMBL" id="MDN3569966.1"/>
    </source>
</evidence>
<name>A0ABT8AK73_9HYPH</name>
<keyword evidence="2" id="KW-1185">Reference proteome</keyword>
<evidence type="ECO:0008006" key="3">
    <source>
        <dbReference type="Google" id="ProtNLM"/>
    </source>
</evidence>
<dbReference type="EMBL" id="JAUFPT010000012">
    <property type="protein sequence ID" value="MDN3569966.1"/>
    <property type="molecule type" value="Genomic_DNA"/>
</dbReference>
<dbReference type="RefSeq" id="WP_238292942.1">
    <property type="nucleotide sequence ID" value="NZ_BPQS01000061.1"/>
</dbReference>
<proteinExistence type="predicted"/>
<comment type="caution">
    <text evidence="1">The sequence shown here is derived from an EMBL/GenBank/DDBJ whole genome shotgun (WGS) entry which is preliminary data.</text>
</comment>
<organism evidence="1 2">
    <name type="scientific">Methylobacterium longum</name>
    <dbReference type="NCBI Taxonomy" id="767694"/>
    <lineage>
        <taxon>Bacteria</taxon>
        <taxon>Pseudomonadati</taxon>
        <taxon>Pseudomonadota</taxon>
        <taxon>Alphaproteobacteria</taxon>
        <taxon>Hyphomicrobiales</taxon>
        <taxon>Methylobacteriaceae</taxon>
        <taxon>Methylobacterium</taxon>
    </lineage>
</organism>
<sequence>MALTGRFWFRRTWRGKLVLLVEDERRRWFGRRGTTKFRWRDATLLDLAEPELQALVNLEPARRTNPASGSVGRLHAVS</sequence>
<reference evidence="2" key="1">
    <citation type="journal article" date="2019" name="Int. J. Syst. Evol. Microbiol.">
        <title>The Global Catalogue of Microorganisms (GCM) 10K type strain sequencing project: providing services to taxonomists for standard genome sequencing and annotation.</title>
        <authorList>
            <consortium name="The Broad Institute Genomics Platform"/>
            <consortium name="The Broad Institute Genome Sequencing Center for Infectious Disease"/>
            <person name="Wu L."/>
            <person name="Ma J."/>
        </authorList>
    </citation>
    <scope>NUCLEOTIDE SEQUENCE [LARGE SCALE GENOMIC DNA]</scope>
    <source>
        <strain evidence="2">CECT 7806</strain>
    </source>
</reference>
<protein>
    <recommendedName>
        <fullName evidence="3">Transposase</fullName>
    </recommendedName>
</protein>